<comment type="similarity">
    <text evidence="1">Belongs to the tubulin family.</text>
</comment>
<dbReference type="SUPFAM" id="SSF52490">
    <property type="entry name" value="Tubulin nucleotide-binding domain-like"/>
    <property type="match status" value="1"/>
</dbReference>
<dbReference type="Gene3D" id="3.30.1330.20">
    <property type="entry name" value="Tubulin/FtsZ, C-terminal domain"/>
    <property type="match status" value="1"/>
</dbReference>
<dbReference type="InterPro" id="IPR036525">
    <property type="entry name" value="Tubulin/FtsZ_GTPase_sf"/>
</dbReference>
<evidence type="ECO:0000259" key="8">
    <source>
        <dbReference type="SMART" id="SM00864"/>
    </source>
</evidence>
<name>A0AAV2T3L9_CALDB</name>
<dbReference type="InterPro" id="IPR003008">
    <property type="entry name" value="Tubulin_FtsZ_GTPase"/>
</dbReference>
<dbReference type="InterPro" id="IPR017975">
    <property type="entry name" value="Tubulin_CS"/>
</dbReference>
<feature type="region of interest" description="Disordered" evidence="7">
    <location>
        <begin position="455"/>
        <end position="522"/>
    </location>
</feature>
<keyword evidence="3" id="KW-0547">Nucleotide-binding</keyword>
<dbReference type="GO" id="GO:0007017">
    <property type="term" value="P:microtubule-based process"/>
    <property type="evidence" value="ECO:0007669"/>
    <property type="project" value="InterPro"/>
</dbReference>
<dbReference type="GO" id="GO:0016787">
    <property type="term" value="F:hydrolase activity"/>
    <property type="evidence" value="ECO:0007669"/>
    <property type="project" value="UniProtKB-KW"/>
</dbReference>
<keyword evidence="5" id="KW-0342">GTP-binding</keyword>
<dbReference type="GO" id="GO:0005200">
    <property type="term" value="F:structural constituent of cytoskeleton"/>
    <property type="evidence" value="ECO:0007669"/>
    <property type="project" value="InterPro"/>
</dbReference>
<evidence type="ECO:0000256" key="1">
    <source>
        <dbReference type="ARBA" id="ARBA00009636"/>
    </source>
</evidence>
<dbReference type="GO" id="GO:0005525">
    <property type="term" value="F:GTP binding"/>
    <property type="evidence" value="ECO:0007669"/>
    <property type="project" value="UniProtKB-KW"/>
</dbReference>
<dbReference type="Gene3D" id="1.10.287.600">
    <property type="entry name" value="Helix hairpin bin"/>
    <property type="match status" value="1"/>
</dbReference>
<evidence type="ECO:0000256" key="2">
    <source>
        <dbReference type="ARBA" id="ARBA00022701"/>
    </source>
</evidence>
<proteinExistence type="inferred from homology"/>
<dbReference type="PRINTS" id="PR01162">
    <property type="entry name" value="ALPHATUBULIN"/>
</dbReference>
<evidence type="ECO:0000256" key="3">
    <source>
        <dbReference type="ARBA" id="ARBA00022741"/>
    </source>
</evidence>
<dbReference type="SUPFAM" id="SSF55307">
    <property type="entry name" value="Tubulin C-terminal domain-like"/>
    <property type="match status" value="1"/>
</dbReference>
<dbReference type="PROSITE" id="PS00227">
    <property type="entry name" value="TUBULIN"/>
    <property type="match status" value="1"/>
</dbReference>
<dbReference type="AlphaFoldDB" id="A0AAV2T3L9"/>
<evidence type="ECO:0000313" key="10">
    <source>
        <dbReference type="Proteomes" id="UP001497525"/>
    </source>
</evidence>
<sequence length="834" mass="92321">MGGQLIQLFVGQYGIQVASACWELFCVENGLNEQGKKMWDEDSSVYKTGMDIFFTESKESRFVPRCVLIDTEPSVIDEIRVGLYRNLFNPGQLISGQEDSAANFARGYYRNARTLLGPTLESMRKLAEECDELQAFTIHHSMGGGTGSGFTSALLQQMQDEYMKRTRFEIVLFPSEALSTSTAEAYNALLGCHVPMEFVDFTVLMDNKALITLCCERLMIQRPTMTHLNRLSAQVTSGIMSPLRFQTQLSANISSILTNLVPYPEAHFVVSTLSPLQNHTARAYESLSCADITEQAFNPSNQLLSCLPNYRSVYLSSCLLYRGAVTARQVDAAVIKMKSSGRLPWVDWCPTGFKVAISHEPMTSIPESHISSSPCSLLMLHNSTMLIPTLSRLITQFETLFAHRAFIHWYTSEGMDEAEFGETIGMLSNLRDQYIQYHEYQDDTKTIFEQPKPIVGHVSNFKGPQTPSDPSTGYGQLQPPGGFPQNDEASTVNEGGGRPSTGSVVSSVHYPPSLQTRPKEIRPPIYSDVELYDESPLVHEDSAEHPTLIRGGIFNSKQSEVTDILSEDDFLLNECKPITSTETNTETVKETLSSDQNFASSDVLPKVDNSREFEHSERIVSNPDKSADSVSLKEFQNLLRKEFAELRKIIGQGSAHGDLSLIDSQFSTNKVASLAEGCGDPASTLSSFYKSTSMDSLLRRMSVSLTKTEGTMTLPNMNGPCFKRCKHTHTNKCARKKQRFKETSPGEPTATMDLTLPNLSEQTDPAINDRFSSTSSTFETSTISLGEAVGFSGGDRSLAEQSTYHTQSYSECNIEISPPLTPEAKQFGTALISL</sequence>
<comment type="caution">
    <text evidence="9">The sequence shown here is derived from an EMBL/GenBank/DDBJ whole genome shotgun (WGS) entry which is preliminary data.</text>
</comment>
<dbReference type="Proteomes" id="UP001497525">
    <property type="component" value="Unassembled WGS sequence"/>
</dbReference>
<dbReference type="PANTHER" id="PTHR11588">
    <property type="entry name" value="TUBULIN"/>
    <property type="match status" value="1"/>
</dbReference>
<accession>A0AAV2T3L9</accession>
<evidence type="ECO:0000256" key="4">
    <source>
        <dbReference type="ARBA" id="ARBA00022801"/>
    </source>
</evidence>
<dbReference type="InterPro" id="IPR037103">
    <property type="entry name" value="Tubulin/FtsZ-like_C"/>
</dbReference>
<evidence type="ECO:0000256" key="5">
    <source>
        <dbReference type="ARBA" id="ARBA00023134"/>
    </source>
</evidence>
<comment type="catalytic activity">
    <reaction evidence="6">
        <text>GTP + H2O = GDP + phosphate + H(+)</text>
        <dbReference type="Rhea" id="RHEA:19669"/>
        <dbReference type="ChEBI" id="CHEBI:15377"/>
        <dbReference type="ChEBI" id="CHEBI:15378"/>
        <dbReference type="ChEBI" id="CHEBI:37565"/>
        <dbReference type="ChEBI" id="CHEBI:43474"/>
        <dbReference type="ChEBI" id="CHEBI:58189"/>
    </reaction>
    <physiologicalReaction direction="left-to-right" evidence="6">
        <dbReference type="Rhea" id="RHEA:19670"/>
    </physiologicalReaction>
</comment>
<evidence type="ECO:0000256" key="6">
    <source>
        <dbReference type="ARBA" id="ARBA00049117"/>
    </source>
</evidence>
<evidence type="ECO:0000313" key="9">
    <source>
        <dbReference type="EMBL" id="CAL5131769.1"/>
    </source>
</evidence>
<feature type="compositionally biased region" description="Polar residues" evidence="7">
    <location>
        <begin position="462"/>
        <end position="475"/>
    </location>
</feature>
<dbReference type="EMBL" id="CAXLJL010000102">
    <property type="protein sequence ID" value="CAL5131769.1"/>
    <property type="molecule type" value="Genomic_DNA"/>
</dbReference>
<evidence type="ECO:0000256" key="7">
    <source>
        <dbReference type="SAM" id="MobiDB-lite"/>
    </source>
</evidence>
<dbReference type="CDD" id="cd02186">
    <property type="entry name" value="alpha_tubulin"/>
    <property type="match status" value="1"/>
</dbReference>
<protein>
    <recommendedName>
        <fullName evidence="8">Tubulin/FtsZ GTPase domain-containing protein</fullName>
    </recommendedName>
</protein>
<dbReference type="InterPro" id="IPR008280">
    <property type="entry name" value="Tub_FtsZ_C"/>
</dbReference>
<dbReference type="Pfam" id="PF03953">
    <property type="entry name" value="Tubulin_C"/>
    <property type="match status" value="1"/>
</dbReference>
<feature type="domain" description="Tubulin/FtsZ GTPase" evidence="8">
    <location>
        <begin position="50"/>
        <end position="247"/>
    </location>
</feature>
<dbReference type="InterPro" id="IPR018316">
    <property type="entry name" value="Tubulin/FtsZ_2-layer-sand-dom"/>
</dbReference>
<gene>
    <name evidence="9" type="ORF">CDAUBV1_LOCUS4314</name>
</gene>
<dbReference type="Pfam" id="PF00091">
    <property type="entry name" value="Tubulin"/>
    <property type="match status" value="1"/>
</dbReference>
<dbReference type="PRINTS" id="PR01161">
    <property type="entry name" value="TUBULIN"/>
</dbReference>
<dbReference type="InterPro" id="IPR000217">
    <property type="entry name" value="Tubulin"/>
</dbReference>
<dbReference type="SMART" id="SM00864">
    <property type="entry name" value="Tubulin"/>
    <property type="match status" value="1"/>
</dbReference>
<dbReference type="InterPro" id="IPR023123">
    <property type="entry name" value="Tubulin_C"/>
</dbReference>
<keyword evidence="2" id="KW-0493">Microtubule</keyword>
<reference evidence="9" key="1">
    <citation type="submission" date="2024-06" db="EMBL/GenBank/DDBJ databases">
        <authorList>
            <person name="Liu X."/>
            <person name="Lenzi L."/>
            <person name="Haldenby T S."/>
            <person name="Uol C."/>
        </authorList>
    </citation>
    <scope>NUCLEOTIDE SEQUENCE</scope>
</reference>
<dbReference type="InterPro" id="IPR002452">
    <property type="entry name" value="Alpha_tubulin"/>
</dbReference>
<dbReference type="GO" id="GO:0005874">
    <property type="term" value="C:microtubule"/>
    <property type="evidence" value="ECO:0007669"/>
    <property type="project" value="UniProtKB-KW"/>
</dbReference>
<dbReference type="Gene3D" id="3.40.50.1440">
    <property type="entry name" value="Tubulin/FtsZ, GTPase domain"/>
    <property type="match status" value="1"/>
</dbReference>
<keyword evidence="4" id="KW-0378">Hydrolase</keyword>
<organism evidence="9 10">
    <name type="scientific">Calicophoron daubneyi</name>
    <name type="common">Rumen fluke</name>
    <name type="synonym">Paramphistomum daubneyi</name>
    <dbReference type="NCBI Taxonomy" id="300641"/>
    <lineage>
        <taxon>Eukaryota</taxon>
        <taxon>Metazoa</taxon>
        <taxon>Spiralia</taxon>
        <taxon>Lophotrochozoa</taxon>
        <taxon>Platyhelminthes</taxon>
        <taxon>Trematoda</taxon>
        <taxon>Digenea</taxon>
        <taxon>Plagiorchiida</taxon>
        <taxon>Pronocephalata</taxon>
        <taxon>Paramphistomoidea</taxon>
        <taxon>Paramphistomidae</taxon>
        <taxon>Calicophoron</taxon>
    </lineage>
</organism>